<sequence>MGVFEIGFRRFVLGIAERDRECPREVWEDLSGILGIWYRVCFVLICRLIDGPLCPTMFSCFYHETQILSWVRSI</sequence>
<accession>A0A540M0S0</accession>
<dbReference type="Proteomes" id="UP000315295">
    <property type="component" value="Unassembled WGS sequence"/>
</dbReference>
<dbReference type="STRING" id="106549.A0A540M0S0"/>
<dbReference type="AlphaFoldDB" id="A0A540M0S0"/>
<comment type="caution">
    <text evidence="1">The sequence shown here is derived from an EMBL/GenBank/DDBJ whole genome shotgun (WGS) entry which is preliminary data.</text>
</comment>
<evidence type="ECO:0000313" key="1">
    <source>
        <dbReference type="EMBL" id="TQD92347.1"/>
    </source>
</evidence>
<protein>
    <submittedName>
        <fullName evidence="1">Uncharacterized protein</fullName>
    </submittedName>
</protein>
<proteinExistence type="predicted"/>
<reference evidence="1 2" key="1">
    <citation type="journal article" date="2019" name="G3 (Bethesda)">
        <title>Sequencing of a Wild Apple (Malus baccata) Genome Unravels the Differences Between Cultivated and Wild Apple Species Regarding Disease Resistance and Cold Tolerance.</title>
        <authorList>
            <person name="Chen X."/>
        </authorList>
    </citation>
    <scope>NUCLEOTIDE SEQUENCE [LARGE SCALE GENOMIC DNA]</scope>
    <source>
        <strain evidence="2">cv. Shandingzi</strain>
        <tissue evidence="1">Leaves</tissue>
    </source>
</reference>
<organism evidence="1 2">
    <name type="scientific">Malus baccata</name>
    <name type="common">Siberian crab apple</name>
    <name type="synonym">Pyrus baccata</name>
    <dbReference type="NCBI Taxonomy" id="106549"/>
    <lineage>
        <taxon>Eukaryota</taxon>
        <taxon>Viridiplantae</taxon>
        <taxon>Streptophyta</taxon>
        <taxon>Embryophyta</taxon>
        <taxon>Tracheophyta</taxon>
        <taxon>Spermatophyta</taxon>
        <taxon>Magnoliopsida</taxon>
        <taxon>eudicotyledons</taxon>
        <taxon>Gunneridae</taxon>
        <taxon>Pentapetalae</taxon>
        <taxon>rosids</taxon>
        <taxon>fabids</taxon>
        <taxon>Rosales</taxon>
        <taxon>Rosaceae</taxon>
        <taxon>Amygdaloideae</taxon>
        <taxon>Maleae</taxon>
        <taxon>Malus</taxon>
    </lineage>
</organism>
<keyword evidence="2" id="KW-1185">Reference proteome</keyword>
<name>A0A540M0S0_MALBA</name>
<evidence type="ECO:0000313" key="2">
    <source>
        <dbReference type="Proteomes" id="UP000315295"/>
    </source>
</evidence>
<dbReference type="EMBL" id="VIEB01000394">
    <property type="protein sequence ID" value="TQD92347.1"/>
    <property type="molecule type" value="Genomic_DNA"/>
</dbReference>
<gene>
    <name evidence="1" type="ORF">C1H46_022058</name>
</gene>